<dbReference type="Pfam" id="PF13193">
    <property type="entry name" value="AMP-binding_C"/>
    <property type="match status" value="1"/>
</dbReference>
<keyword evidence="9" id="KW-1185">Reference proteome</keyword>
<dbReference type="SUPFAM" id="SSF56801">
    <property type="entry name" value="Acetyl-CoA synthetase-like"/>
    <property type="match status" value="1"/>
</dbReference>
<gene>
    <name evidence="8" type="ORF">DRB17_16715</name>
</gene>
<keyword evidence="2 8" id="KW-0436">Ligase</keyword>
<evidence type="ECO:0000256" key="5">
    <source>
        <dbReference type="ARBA" id="ARBA00067668"/>
    </source>
</evidence>
<dbReference type="PANTHER" id="PTHR43201">
    <property type="entry name" value="ACYL-COA SYNTHETASE"/>
    <property type="match status" value="1"/>
</dbReference>
<dbReference type="PANTHER" id="PTHR43201:SF5">
    <property type="entry name" value="MEDIUM-CHAIN ACYL-COA LIGASE ACSF2, MITOCHONDRIAL"/>
    <property type="match status" value="1"/>
</dbReference>
<dbReference type="EMBL" id="QPMH01000021">
    <property type="protein sequence ID" value="RDD60705.1"/>
    <property type="molecule type" value="Genomic_DNA"/>
</dbReference>
<dbReference type="GO" id="GO:0031956">
    <property type="term" value="F:medium-chain fatty acid-CoA ligase activity"/>
    <property type="evidence" value="ECO:0007669"/>
    <property type="project" value="TreeGrafter"/>
</dbReference>
<dbReference type="InterPro" id="IPR025110">
    <property type="entry name" value="AMP-bd_C"/>
</dbReference>
<comment type="caution">
    <text evidence="8">The sequence shown here is derived from an EMBL/GenBank/DDBJ whole genome shotgun (WGS) entry which is preliminary data.</text>
</comment>
<name>A0A369T8M3_9PROT</name>
<organism evidence="8 9">
    <name type="scientific">Ferruginivarius sediminum</name>
    <dbReference type="NCBI Taxonomy" id="2661937"/>
    <lineage>
        <taxon>Bacteria</taxon>
        <taxon>Pseudomonadati</taxon>
        <taxon>Pseudomonadota</taxon>
        <taxon>Alphaproteobacteria</taxon>
        <taxon>Rhodospirillales</taxon>
        <taxon>Rhodospirillaceae</taxon>
        <taxon>Ferruginivarius</taxon>
    </lineage>
</organism>
<dbReference type="InterPro" id="IPR045851">
    <property type="entry name" value="AMP-bd_C_sf"/>
</dbReference>
<dbReference type="Gene3D" id="3.40.50.12780">
    <property type="entry name" value="N-terminal domain of ligase-like"/>
    <property type="match status" value="1"/>
</dbReference>
<protein>
    <recommendedName>
        <fullName evidence="5">3-methylmercaptopropionyl-CoA ligase</fullName>
        <ecNumber evidence="4">6.2.1.44</ecNumber>
    </recommendedName>
</protein>
<dbReference type="Proteomes" id="UP000253941">
    <property type="component" value="Unassembled WGS sequence"/>
</dbReference>
<evidence type="ECO:0000313" key="9">
    <source>
        <dbReference type="Proteomes" id="UP000253941"/>
    </source>
</evidence>
<dbReference type="RefSeq" id="WP_114583369.1">
    <property type="nucleotide sequence ID" value="NZ_QPMH01000021.1"/>
</dbReference>
<evidence type="ECO:0000313" key="8">
    <source>
        <dbReference type="EMBL" id="RDD60705.1"/>
    </source>
</evidence>
<dbReference type="InterPro" id="IPR042099">
    <property type="entry name" value="ANL_N_sf"/>
</dbReference>
<dbReference type="InterPro" id="IPR020845">
    <property type="entry name" value="AMP-binding_CS"/>
</dbReference>
<comment type="similarity">
    <text evidence="1">Belongs to the ATP-dependent AMP-binding enzyme family.</text>
</comment>
<dbReference type="Pfam" id="PF00501">
    <property type="entry name" value="AMP-binding"/>
    <property type="match status" value="1"/>
</dbReference>
<feature type="domain" description="AMP-dependent synthetase/ligase" evidence="6">
    <location>
        <begin position="8"/>
        <end position="371"/>
    </location>
</feature>
<dbReference type="Gene3D" id="3.30.300.30">
    <property type="match status" value="1"/>
</dbReference>
<feature type="domain" description="AMP-binding enzyme C-terminal" evidence="7">
    <location>
        <begin position="421"/>
        <end position="498"/>
    </location>
</feature>
<dbReference type="FunFam" id="3.30.300.30:FF:000008">
    <property type="entry name" value="2,3-dihydroxybenzoate-AMP ligase"/>
    <property type="match status" value="1"/>
</dbReference>
<dbReference type="AlphaFoldDB" id="A0A369T8M3"/>
<dbReference type="InterPro" id="IPR000873">
    <property type="entry name" value="AMP-dep_synth/lig_dom"/>
</dbReference>
<evidence type="ECO:0000259" key="6">
    <source>
        <dbReference type="Pfam" id="PF00501"/>
    </source>
</evidence>
<sequence>MNLAALLRRAGQAYGDMPAVALGPRTVLDYAGLARRSAVLAGGLRDRLGLAPGARVALVMTNHPAYVEILYACWWAGLAAVPVNAKLHEKEVRYILESSGAETVFATPKLADALGRVAEGLPASSRVIDVDSADYEKLLTGEPAPMAEVAPDDLAWLFFTSGTTGRPKGAMLTHRVLQAMTLSYFADVDSIRPGEAILHAAPMSHGSGLYIAPHVAGAATQIIPESGGFEPEEIFDLLPGYPGTAMFAAPTMVKRLMEHPAAASADTRNLKTVVYGGGPMYVADLKRAIDTFGQVFVQIYGQGESPMTITCLPRWDHQNTAHPRYEARLASVGRPHAVVEVMIADEDDRPLPPGETGEVLVRGDSVMPGYWQAPEATAETLRGGWLHTGDVGALDADGYLTLMDRSKDVIISGGTNIYPREVEEVLLRHPGVAEVSVVGKPHPEWGEEVAAFVVARPDAAPAAEAQALDELCLGEIARFKRPRHWYFVDALPKNNYGKVLKTELRKRLQAEGEGAA</sequence>
<evidence type="ECO:0000256" key="3">
    <source>
        <dbReference type="ARBA" id="ARBA00051915"/>
    </source>
</evidence>
<evidence type="ECO:0000256" key="1">
    <source>
        <dbReference type="ARBA" id="ARBA00006432"/>
    </source>
</evidence>
<dbReference type="GO" id="GO:0006631">
    <property type="term" value="P:fatty acid metabolic process"/>
    <property type="evidence" value="ECO:0007669"/>
    <property type="project" value="TreeGrafter"/>
</dbReference>
<proteinExistence type="inferred from homology"/>
<evidence type="ECO:0000256" key="4">
    <source>
        <dbReference type="ARBA" id="ARBA00066616"/>
    </source>
</evidence>
<reference evidence="8 9" key="1">
    <citation type="submission" date="2018-07" db="EMBL/GenBank/DDBJ databases">
        <title>Venubactetium sediminum gen. nov., sp. nov., isolated from a marine solar saltern.</title>
        <authorList>
            <person name="Wang S."/>
        </authorList>
    </citation>
    <scope>NUCLEOTIDE SEQUENCE [LARGE SCALE GENOMIC DNA]</scope>
    <source>
        <strain evidence="8 9">WD2A32</strain>
    </source>
</reference>
<accession>A0A369T8M3</accession>
<dbReference type="PROSITE" id="PS00455">
    <property type="entry name" value="AMP_BINDING"/>
    <property type="match status" value="1"/>
</dbReference>
<dbReference type="EC" id="6.2.1.44" evidence="4"/>
<evidence type="ECO:0000256" key="2">
    <source>
        <dbReference type="ARBA" id="ARBA00022598"/>
    </source>
</evidence>
<comment type="catalytic activity">
    <reaction evidence="3">
        <text>3-(methylsulfanyl)propanoate + ATP + CoA = 3-(methylsulfanyl)propanoyl-CoA + AMP + diphosphate</text>
        <dbReference type="Rhea" id="RHEA:43052"/>
        <dbReference type="ChEBI" id="CHEBI:30616"/>
        <dbReference type="ChEBI" id="CHEBI:33019"/>
        <dbReference type="ChEBI" id="CHEBI:49016"/>
        <dbReference type="ChEBI" id="CHEBI:57287"/>
        <dbReference type="ChEBI" id="CHEBI:82815"/>
        <dbReference type="ChEBI" id="CHEBI:456215"/>
        <dbReference type="EC" id="6.2.1.44"/>
    </reaction>
    <physiologicalReaction direction="left-to-right" evidence="3">
        <dbReference type="Rhea" id="RHEA:43053"/>
    </physiologicalReaction>
</comment>
<evidence type="ECO:0000259" key="7">
    <source>
        <dbReference type="Pfam" id="PF13193"/>
    </source>
</evidence>